<evidence type="ECO:0000256" key="1">
    <source>
        <dbReference type="ARBA" id="ARBA00004123"/>
    </source>
</evidence>
<gene>
    <name evidence="10" type="ORF">NP493_188g01020</name>
</gene>
<dbReference type="InterPro" id="IPR029063">
    <property type="entry name" value="SAM-dependent_MTases_sf"/>
</dbReference>
<comment type="subcellular location">
    <subcellularLocation>
        <location evidence="2">Cytoplasm</location>
    </subcellularLocation>
    <subcellularLocation>
        <location evidence="1">Nucleus</location>
    </subcellularLocation>
</comment>
<dbReference type="EMBL" id="JAODUO010000188">
    <property type="protein sequence ID" value="KAK2186801.1"/>
    <property type="molecule type" value="Genomic_DNA"/>
</dbReference>
<dbReference type="EC" id="2.1.1.85" evidence="3"/>
<keyword evidence="6" id="KW-0808">Transferase</keyword>
<evidence type="ECO:0000313" key="10">
    <source>
        <dbReference type="EMBL" id="KAK2186801.1"/>
    </source>
</evidence>
<evidence type="ECO:0000256" key="8">
    <source>
        <dbReference type="ARBA" id="ARBA00023242"/>
    </source>
</evidence>
<dbReference type="GO" id="GO:0018064">
    <property type="term" value="F:protein-L-histidine N-tele-methyltransferase activity"/>
    <property type="evidence" value="ECO:0007669"/>
    <property type="project" value="UniProtKB-EC"/>
</dbReference>
<comment type="similarity">
    <text evidence="9">Belongs to the methyltransferase superfamily. METTL18 family.</text>
</comment>
<evidence type="ECO:0000256" key="4">
    <source>
        <dbReference type="ARBA" id="ARBA00022490"/>
    </source>
</evidence>
<evidence type="ECO:0000256" key="2">
    <source>
        <dbReference type="ARBA" id="ARBA00004496"/>
    </source>
</evidence>
<accession>A0AAD9UEX3</accession>
<keyword evidence="7" id="KW-0949">S-adenosyl-L-methionine</keyword>
<evidence type="ECO:0000256" key="9">
    <source>
        <dbReference type="ARBA" id="ARBA00038126"/>
    </source>
</evidence>
<dbReference type="PANTHER" id="PTHR14614">
    <property type="entry name" value="HEPATOCELLULAR CARCINOMA-ASSOCIATED ANTIGEN"/>
    <property type="match status" value="1"/>
</dbReference>
<keyword evidence="11" id="KW-1185">Reference proteome</keyword>
<comment type="caution">
    <text evidence="10">The sequence shown here is derived from an EMBL/GenBank/DDBJ whole genome shotgun (WGS) entry which is preliminary data.</text>
</comment>
<dbReference type="Proteomes" id="UP001209878">
    <property type="component" value="Unassembled WGS sequence"/>
</dbReference>
<evidence type="ECO:0000313" key="11">
    <source>
        <dbReference type="Proteomes" id="UP001209878"/>
    </source>
</evidence>
<proteinExistence type="inferred from homology"/>
<sequence>MHASDKWLICLKTQKTPEAEPPSDKIVEIEAREIFVQPHLEITVDEYKTLKVSDGAVNTHIKHVTGHQVETQLQQSVPPSGDRTDIIGAIENNLDVLPNVYEGGLKIWECSIDLTHYLFKLPRTCLAGKNLGCGAGLPGIAAYLQGASHVHFQDYRCRFFCGDWGGVERVLQQDTAGEGGHGYDVILTSETIYSTDSYLKLHQIMRELLKPTGIIYLAAKTYYFGVGGGTRSFEDLVRQEDVFSSKVIQEFADGVQREILQLQFKDQGTS</sequence>
<dbReference type="GO" id="GO:0005634">
    <property type="term" value="C:nucleus"/>
    <property type="evidence" value="ECO:0007669"/>
    <property type="project" value="UniProtKB-SubCell"/>
</dbReference>
<evidence type="ECO:0000256" key="5">
    <source>
        <dbReference type="ARBA" id="ARBA00022603"/>
    </source>
</evidence>
<name>A0AAD9UEX3_RIDPI</name>
<keyword evidence="5" id="KW-0489">Methyltransferase</keyword>
<keyword evidence="4" id="KW-0963">Cytoplasm</keyword>
<dbReference type="GO" id="GO:0005737">
    <property type="term" value="C:cytoplasm"/>
    <property type="evidence" value="ECO:0007669"/>
    <property type="project" value="UniProtKB-SubCell"/>
</dbReference>
<keyword evidence="8" id="KW-0539">Nucleus</keyword>
<dbReference type="SUPFAM" id="SSF53335">
    <property type="entry name" value="S-adenosyl-L-methionine-dependent methyltransferases"/>
    <property type="match status" value="1"/>
</dbReference>
<dbReference type="AlphaFoldDB" id="A0AAD9UEX3"/>
<reference evidence="10" key="1">
    <citation type="journal article" date="2023" name="Mol. Biol. Evol.">
        <title>Third-Generation Sequencing Reveals the Adaptive Role of the Epigenome in Three Deep-Sea Polychaetes.</title>
        <authorList>
            <person name="Perez M."/>
            <person name="Aroh O."/>
            <person name="Sun Y."/>
            <person name="Lan Y."/>
            <person name="Juniper S.K."/>
            <person name="Young C.R."/>
            <person name="Angers B."/>
            <person name="Qian P.Y."/>
        </authorList>
    </citation>
    <scope>NUCLEOTIDE SEQUENCE</scope>
    <source>
        <strain evidence="10">R07B-5</strain>
    </source>
</reference>
<evidence type="ECO:0000256" key="3">
    <source>
        <dbReference type="ARBA" id="ARBA00012533"/>
    </source>
</evidence>
<evidence type="ECO:0000256" key="7">
    <source>
        <dbReference type="ARBA" id="ARBA00022691"/>
    </source>
</evidence>
<dbReference type="GO" id="GO:0032259">
    <property type="term" value="P:methylation"/>
    <property type="evidence" value="ECO:0007669"/>
    <property type="project" value="UniProtKB-KW"/>
</dbReference>
<dbReference type="PANTHER" id="PTHR14614:SF39">
    <property type="entry name" value="HISTIDINE PROTEIN METHYLTRANSFERASE 1 HOMOLOG"/>
    <property type="match status" value="1"/>
</dbReference>
<dbReference type="Gene3D" id="3.40.50.150">
    <property type="entry name" value="Vaccinia Virus protein VP39"/>
    <property type="match status" value="2"/>
</dbReference>
<dbReference type="InterPro" id="IPR019410">
    <property type="entry name" value="Methyltransf_16"/>
</dbReference>
<evidence type="ECO:0000256" key="6">
    <source>
        <dbReference type="ARBA" id="ARBA00022679"/>
    </source>
</evidence>
<organism evidence="10 11">
    <name type="scientific">Ridgeia piscesae</name>
    <name type="common">Tubeworm</name>
    <dbReference type="NCBI Taxonomy" id="27915"/>
    <lineage>
        <taxon>Eukaryota</taxon>
        <taxon>Metazoa</taxon>
        <taxon>Spiralia</taxon>
        <taxon>Lophotrochozoa</taxon>
        <taxon>Annelida</taxon>
        <taxon>Polychaeta</taxon>
        <taxon>Sedentaria</taxon>
        <taxon>Canalipalpata</taxon>
        <taxon>Sabellida</taxon>
        <taxon>Siboglinidae</taxon>
        <taxon>Ridgeia</taxon>
    </lineage>
</organism>
<protein>
    <recommendedName>
        <fullName evidence="3">protein-histidine N-methyltransferase</fullName>
        <ecNumber evidence="3">2.1.1.85</ecNumber>
    </recommendedName>
</protein>